<dbReference type="EMBL" id="BMAU01021201">
    <property type="protein sequence ID" value="GFX98248.1"/>
    <property type="molecule type" value="Genomic_DNA"/>
</dbReference>
<accession>A0A8X6V3T9</accession>
<protein>
    <submittedName>
        <fullName evidence="1">Uncharacterized protein</fullName>
    </submittedName>
</protein>
<reference evidence="1" key="1">
    <citation type="submission" date="2020-08" db="EMBL/GenBank/DDBJ databases">
        <title>Multicomponent nature underlies the extraordinary mechanical properties of spider dragline silk.</title>
        <authorList>
            <person name="Kono N."/>
            <person name="Nakamura H."/>
            <person name="Mori M."/>
            <person name="Yoshida Y."/>
            <person name="Ohtoshi R."/>
            <person name="Malay A.D."/>
            <person name="Moran D.A.P."/>
            <person name="Tomita M."/>
            <person name="Numata K."/>
            <person name="Arakawa K."/>
        </authorList>
    </citation>
    <scope>NUCLEOTIDE SEQUENCE</scope>
</reference>
<dbReference type="AlphaFoldDB" id="A0A8X6V3T9"/>
<dbReference type="Proteomes" id="UP000887159">
    <property type="component" value="Unassembled WGS sequence"/>
</dbReference>
<keyword evidence="2" id="KW-1185">Reference proteome</keyword>
<proteinExistence type="predicted"/>
<organism evidence="1 2">
    <name type="scientific">Trichonephila clavipes</name>
    <name type="common">Golden silk orbweaver</name>
    <name type="synonym">Nephila clavipes</name>
    <dbReference type="NCBI Taxonomy" id="2585209"/>
    <lineage>
        <taxon>Eukaryota</taxon>
        <taxon>Metazoa</taxon>
        <taxon>Ecdysozoa</taxon>
        <taxon>Arthropoda</taxon>
        <taxon>Chelicerata</taxon>
        <taxon>Arachnida</taxon>
        <taxon>Araneae</taxon>
        <taxon>Araneomorphae</taxon>
        <taxon>Entelegynae</taxon>
        <taxon>Araneoidea</taxon>
        <taxon>Nephilidae</taxon>
        <taxon>Trichonephila</taxon>
    </lineage>
</organism>
<evidence type="ECO:0000313" key="2">
    <source>
        <dbReference type="Proteomes" id="UP000887159"/>
    </source>
</evidence>
<comment type="caution">
    <text evidence="1">The sequence shown here is derived from an EMBL/GenBank/DDBJ whole genome shotgun (WGS) entry which is preliminary data.</text>
</comment>
<evidence type="ECO:0000313" key="1">
    <source>
        <dbReference type="EMBL" id="GFX98248.1"/>
    </source>
</evidence>
<sequence length="176" mass="20020">MGVAQLKAPWKKKRSPGPRPGLLITLEVEKAQNSPQLSNSLTLSNADSTARHKLTSYPVKRYFIPDLNCNQVISTTIAKLRTRHFKGMKTSPDDPRSYNTCLHRPDIQLSPNHIFNCPFILVKLHNIDQNTMNYQLLYSPKSVDIARAILDAFGVIRFLSSTWTRQQQKGGWTKMV</sequence>
<gene>
    <name evidence="1" type="ORF">TNCV_4908911</name>
</gene>
<name>A0A8X6V3T9_TRICX</name>